<feature type="transmembrane region" description="Helical" evidence="1">
    <location>
        <begin position="108"/>
        <end position="129"/>
    </location>
</feature>
<evidence type="ECO:0000313" key="2">
    <source>
        <dbReference type="EMBL" id="KND62326.1"/>
    </source>
</evidence>
<name>A0A0L0MJ57_9BURK</name>
<accession>A0A0L0MJ57</accession>
<feature type="transmembrane region" description="Helical" evidence="1">
    <location>
        <begin position="37"/>
        <end position="55"/>
    </location>
</feature>
<comment type="caution">
    <text evidence="2">The sequence shown here is derived from an EMBL/GenBank/DDBJ whole genome shotgun (WGS) entry which is preliminary data.</text>
</comment>
<dbReference type="RefSeq" id="WP_050451679.1">
    <property type="nucleotide sequence ID" value="NZ_LFJJ01000002.1"/>
</dbReference>
<keyword evidence="1" id="KW-1133">Transmembrane helix</keyword>
<dbReference type="EMBL" id="LFJJ01000002">
    <property type="protein sequence ID" value="KND62326.1"/>
    <property type="molecule type" value="Genomic_DNA"/>
</dbReference>
<feature type="transmembrane region" description="Helical" evidence="1">
    <location>
        <begin position="141"/>
        <end position="160"/>
    </location>
</feature>
<keyword evidence="1" id="KW-0812">Transmembrane</keyword>
<evidence type="ECO:0000313" key="3">
    <source>
        <dbReference type="Proteomes" id="UP000036959"/>
    </source>
</evidence>
<feature type="transmembrane region" description="Helical" evidence="1">
    <location>
        <begin position="67"/>
        <end position="88"/>
    </location>
</feature>
<dbReference type="Proteomes" id="UP000036959">
    <property type="component" value="Unassembled WGS sequence"/>
</dbReference>
<reference evidence="3" key="1">
    <citation type="submission" date="2015-06" db="EMBL/GenBank/DDBJ databases">
        <title>Comparative genomics of Burkholderia leaf nodule symbionts.</title>
        <authorList>
            <person name="Carlier A."/>
            <person name="Eberl L."/>
            <person name="Pinto-Carbo M."/>
        </authorList>
    </citation>
    <scope>NUCLEOTIDE SEQUENCE [LARGE SCALE GENOMIC DNA]</scope>
    <source>
        <strain evidence="3">UZHbot4</strain>
    </source>
</reference>
<proteinExistence type="predicted"/>
<keyword evidence="3" id="KW-1185">Reference proteome</keyword>
<gene>
    <name evidence="2" type="ORF">BVER_01793</name>
</gene>
<dbReference type="OrthoDB" id="8970539at2"/>
<protein>
    <submittedName>
        <fullName evidence="2">Uncharacterized protein</fullName>
    </submittedName>
</protein>
<keyword evidence="1" id="KW-0472">Membrane</keyword>
<organism evidence="2 3">
    <name type="scientific">Candidatus Burkholderia verschuerenii</name>
    <dbReference type="NCBI Taxonomy" id="242163"/>
    <lineage>
        <taxon>Bacteria</taxon>
        <taxon>Pseudomonadati</taxon>
        <taxon>Pseudomonadota</taxon>
        <taxon>Betaproteobacteria</taxon>
        <taxon>Burkholderiales</taxon>
        <taxon>Burkholderiaceae</taxon>
        <taxon>Burkholderia</taxon>
    </lineage>
</organism>
<dbReference type="AlphaFoldDB" id="A0A0L0MJ57"/>
<sequence length="182" mass="18803">MKRLLARLHLFALTHPNIFLAGVLVSVFMGRLAFTNLPLAISITAIAIALTWHYLLPQRLRLSNARLAFTALASLIGTSLLFAAPAEAISIGGIATALKNDMGSVYDAIVYGCYGVGITSTAVGVNNGIKKSKGDQQVTNGSIFGYGLGGPALGMIGYIMDSAAESMGGGASSMNKLPGGLQ</sequence>
<evidence type="ECO:0000256" key="1">
    <source>
        <dbReference type="SAM" id="Phobius"/>
    </source>
</evidence>
<dbReference type="PATRIC" id="fig|242163.4.peg.2598"/>